<organism evidence="2">
    <name type="scientific">viral metagenome</name>
    <dbReference type="NCBI Taxonomy" id="1070528"/>
    <lineage>
        <taxon>unclassified sequences</taxon>
        <taxon>metagenomes</taxon>
        <taxon>organismal metagenomes</taxon>
    </lineage>
</organism>
<feature type="region of interest" description="Disordered" evidence="1">
    <location>
        <begin position="106"/>
        <end position="175"/>
    </location>
</feature>
<evidence type="ECO:0000313" key="2">
    <source>
        <dbReference type="EMBL" id="QHT32265.1"/>
    </source>
</evidence>
<feature type="compositionally biased region" description="Polar residues" evidence="1">
    <location>
        <begin position="107"/>
        <end position="129"/>
    </location>
</feature>
<feature type="compositionally biased region" description="Basic residues" evidence="1">
    <location>
        <begin position="144"/>
        <end position="154"/>
    </location>
</feature>
<proteinExistence type="predicted"/>
<reference evidence="2" key="1">
    <citation type="journal article" date="2020" name="Nature">
        <title>Giant virus diversity and host interactions through global metagenomics.</title>
        <authorList>
            <person name="Schulz F."/>
            <person name="Roux S."/>
            <person name="Paez-Espino D."/>
            <person name="Jungbluth S."/>
            <person name="Walsh D.A."/>
            <person name="Denef V.J."/>
            <person name="McMahon K.D."/>
            <person name="Konstantinidis K.T."/>
            <person name="Eloe-Fadrosh E.A."/>
            <person name="Kyrpides N.C."/>
            <person name="Woyke T."/>
        </authorList>
    </citation>
    <scope>NUCLEOTIDE SEQUENCE</scope>
    <source>
        <strain evidence="2">GVMAG-M-3300009159-65</strain>
    </source>
</reference>
<sequence length="175" mass="19600">MRKGQYPPQFNVKKAYNNAQRRKQNALLKHIPQGTFVQGRMVQRLQTHENKVHAMRNPTFHKGTGHVPSQVPGYRLSTSPGRPYAPLQAPLQAPLIRPSVHVPIQLPVNSSSPTRNPLMNGLNTNVRTNGTRRSPSRSPSGRTSRSHSKNKTNKSKSPNRGVTRTNSKGRRHTNL</sequence>
<dbReference type="AlphaFoldDB" id="A0A6C0EYK3"/>
<feature type="compositionally biased region" description="Low complexity" evidence="1">
    <location>
        <begin position="131"/>
        <end position="143"/>
    </location>
</feature>
<evidence type="ECO:0000256" key="1">
    <source>
        <dbReference type="SAM" id="MobiDB-lite"/>
    </source>
</evidence>
<protein>
    <submittedName>
        <fullName evidence="2">Uncharacterized protein</fullName>
    </submittedName>
</protein>
<name>A0A6C0EYK3_9ZZZZ</name>
<dbReference type="EMBL" id="MN738933">
    <property type="protein sequence ID" value="QHT32265.1"/>
    <property type="molecule type" value="Genomic_DNA"/>
</dbReference>
<accession>A0A6C0EYK3</accession>